<evidence type="ECO:0000313" key="12">
    <source>
        <dbReference type="EMBL" id="RLL97550.1"/>
    </source>
</evidence>
<dbReference type="Pfam" id="PF07714">
    <property type="entry name" value="PK_Tyr_Ser-Thr"/>
    <property type="match status" value="1"/>
</dbReference>
<keyword evidence="8" id="KW-0472">Membrane</keyword>
<feature type="transmembrane region" description="Helical" evidence="8">
    <location>
        <begin position="405"/>
        <end position="422"/>
    </location>
</feature>
<gene>
    <name evidence="12" type="ORF">CFD26_101425</name>
</gene>
<protein>
    <recommendedName>
        <fullName evidence="2">ferric-chelate reductase (NADPH)</fullName>
        <ecNumber evidence="2">1.16.1.9</ecNumber>
    </recommendedName>
</protein>
<feature type="domain" description="F-box" evidence="10">
    <location>
        <begin position="7"/>
        <end position="53"/>
    </location>
</feature>
<feature type="domain" description="Protein kinase" evidence="9">
    <location>
        <begin position="851"/>
        <end position="1195"/>
    </location>
</feature>
<name>A0A421D690_9EURO</name>
<dbReference type="GO" id="GO:0006826">
    <property type="term" value="P:iron ion transport"/>
    <property type="evidence" value="ECO:0007669"/>
    <property type="project" value="TreeGrafter"/>
</dbReference>
<dbReference type="CDD" id="cd06186">
    <property type="entry name" value="NOX_Duox_like_FAD_NADP"/>
    <property type="match status" value="1"/>
</dbReference>
<evidence type="ECO:0000256" key="2">
    <source>
        <dbReference type="ARBA" id="ARBA00012668"/>
    </source>
</evidence>
<dbReference type="InterPro" id="IPR051410">
    <property type="entry name" value="Ferric/Cupric_Reductase"/>
</dbReference>
<keyword evidence="5" id="KW-0496">Mitochondrion</keyword>
<dbReference type="STRING" id="1245748.A0A421D690"/>
<evidence type="ECO:0000259" key="9">
    <source>
        <dbReference type="PROSITE" id="PS50011"/>
    </source>
</evidence>
<evidence type="ECO:0000256" key="7">
    <source>
        <dbReference type="SAM" id="MobiDB-lite"/>
    </source>
</evidence>
<feature type="region of interest" description="Disordered" evidence="7">
    <location>
        <begin position="1899"/>
        <end position="1921"/>
    </location>
</feature>
<dbReference type="GO" id="GO:0005886">
    <property type="term" value="C:plasma membrane"/>
    <property type="evidence" value="ECO:0007669"/>
    <property type="project" value="UniProtKB-SubCell"/>
</dbReference>
<comment type="subcellular location">
    <subcellularLocation>
        <location evidence="1">Cell membrane</location>
        <topology evidence="1">Multi-pass membrane protein</topology>
    </subcellularLocation>
</comment>
<dbReference type="Proteomes" id="UP000215289">
    <property type="component" value="Unassembled WGS sequence"/>
</dbReference>
<dbReference type="GO" id="GO:0006879">
    <property type="term" value="P:intracellular iron ion homeostasis"/>
    <property type="evidence" value="ECO:0007669"/>
    <property type="project" value="TreeGrafter"/>
</dbReference>
<reference evidence="12 13" key="1">
    <citation type="submission" date="2018-08" db="EMBL/GenBank/DDBJ databases">
        <title>Draft genome sequences of two Aspergillus turcosus clinical strains isolated from bronchoalveolar lavage fluid: one azole-susceptible and the other azole-resistant.</title>
        <authorList>
            <person name="Parent-Michaud M."/>
            <person name="Dufresne P.J."/>
            <person name="Fournier E."/>
            <person name="Martineau C."/>
            <person name="Moreira S."/>
            <person name="Perkins V."/>
            <person name="De Repentigny L."/>
            <person name="Dufresne S.F."/>
        </authorList>
    </citation>
    <scope>NUCLEOTIDE SEQUENCE [LARGE SCALE GENOMIC DNA]</scope>
    <source>
        <strain evidence="12">HMR AF 1038</strain>
    </source>
</reference>
<feature type="transmembrane region" description="Helical" evidence="8">
    <location>
        <begin position="498"/>
        <end position="519"/>
    </location>
</feature>
<dbReference type="InterPro" id="IPR013112">
    <property type="entry name" value="FAD-bd_8"/>
</dbReference>
<dbReference type="GO" id="GO:0052851">
    <property type="term" value="F:ferric-chelate reductase (NADPH) activity"/>
    <property type="evidence" value="ECO:0007669"/>
    <property type="project" value="UniProtKB-EC"/>
</dbReference>
<dbReference type="OrthoDB" id="4227485at2759"/>
<comment type="caution">
    <text evidence="12">The sequence shown here is derived from an EMBL/GenBank/DDBJ whole genome shotgun (WGS) entry which is preliminary data.</text>
</comment>
<dbReference type="EC" id="1.16.1.9" evidence="2"/>
<proteinExistence type="predicted"/>
<keyword evidence="8" id="KW-1133">Transmembrane helix</keyword>
<evidence type="ECO:0000256" key="6">
    <source>
        <dbReference type="ARBA" id="ARBA00048483"/>
    </source>
</evidence>
<dbReference type="GO" id="GO:0015677">
    <property type="term" value="P:copper ion import"/>
    <property type="evidence" value="ECO:0007669"/>
    <property type="project" value="TreeGrafter"/>
</dbReference>
<evidence type="ECO:0000259" key="10">
    <source>
        <dbReference type="PROSITE" id="PS50181"/>
    </source>
</evidence>
<evidence type="ECO:0000256" key="1">
    <source>
        <dbReference type="ARBA" id="ARBA00004651"/>
    </source>
</evidence>
<dbReference type="Pfam" id="PF12520">
    <property type="entry name" value="DUF3723"/>
    <property type="match status" value="1"/>
</dbReference>
<keyword evidence="4" id="KW-1003">Cell membrane</keyword>
<dbReference type="InterPro" id="IPR000719">
    <property type="entry name" value="Prot_kinase_dom"/>
</dbReference>
<accession>A0A421D690</accession>
<evidence type="ECO:0000313" key="13">
    <source>
        <dbReference type="Proteomes" id="UP000215289"/>
    </source>
</evidence>
<organism evidence="12 13">
    <name type="scientific">Aspergillus turcosus</name>
    <dbReference type="NCBI Taxonomy" id="1245748"/>
    <lineage>
        <taxon>Eukaryota</taxon>
        <taxon>Fungi</taxon>
        <taxon>Dikarya</taxon>
        <taxon>Ascomycota</taxon>
        <taxon>Pezizomycotina</taxon>
        <taxon>Eurotiomycetes</taxon>
        <taxon>Eurotiomycetidae</taxon>
        <taxon>Eurotiales</taxon>
        <taxon>Aspergillaceae</taxon>
        <taxon>Aspergillus</taxon>
        <taxon>Aspergillus subgen. Fumigati</taxon>
    </lineage>
</organism>
<evidence type="ECO:0000256" key="4">
    <source>
        <dbReference type="ARBA" id="ARBA00022475"/>
    </source>
</evidence>
<evidence type="ECO:0000259" key="11">
    <source>
        <dbReference type="PROSITE" id="PS51384"/>
    </source>
</evidence>
<feature type="transmembrane region" description="Helical" evidence="8">
    <location>
        <begin position="614"/>
        <end position="634"/>
    </location>
</feature>
<dbReference type="InterPro" id="IPR017927">
    <property type="entry name" value="FAD-bd_FR_type"/>
</dbReference>
<dbReference type="PROSITE" id="PS51384">
    <property type="entry name" value="FAD_FR"/>
    <property type="match status" value="1"/>
</dbReference>
<dbReference type="InterPro" id="IPR001245">
    <property type="entry name" value="Ser-Thr/Tyr_kinase_cat_dom"/>
</dbReference>
<dbReference type="PANTHER" id="PTHR32361:SF26">
    <property type="entry name" value="FAD-BINDING 8 DOMAIN-CONTAINING PROTEIN-RELATED"/>
    <property type="match status" value="1"/>
</dbReference>
<feature type="transmembrane region" description="Helical" evidence="8">
    <location>
        <begin position="559"/>
        <end position="578"/>
    </location>
</feature>
<dbReference type="PROSITE" id="PS50181">
    <property type="entry name" value="FBOX"/>
    <property type="match status" value="1"/>
</dbReference>
<feature type="transmembrane region" description="Helical" evidence="8">
    <location>
        <begin position="526"/>
        <end position="547"/>
    </location>
</feature>
<dbReference type="PANTHER" id="PTHR32361">
    <property type="entry name" value="FERRIC/CUPRIC REDUCTASE TRANSMEMBRANE COMPONENT"/>
    <property type="match status" value="1"/>
</dbReference>
<dbReference type="GO" id="GO:0004672">
    <property type="term" value="F:protein kinase activity"/>
    <property type="evidence" value="ECO:0007669"/>
    <property type="project" value="InterPro"/>
</dbReference>
<evidence type="ECO:0000256" key="5">
    <source>
        <dbReference type="ARBA" id="ARBA00023128"/>
    </source>
</evidence>
<dbReference type="InterPro" id="IPR022198">
    <property type="entry name" value="DUF3723"/>
</dbReference>
<keyword evidence="13" id="KW-1185">Reference proteome</keyword>
<dbReference type="Gene3D" id="1.10.510.10">
    <property type="entry name" value="Transferase(Phosphotransferase) domain 1"/>
    <property type="match status" value="1"/>
</dbReference>
<feature type="domain" description="FAD-binding FR-type" evidence="11">
    <location>
        <begin position="630"/>
        <end position="742"/>
    </location>
</feature>
<keyword evidence="8" id="KW-0812">Transmembrane</keyword>
<dbReference type="InterPro" id="IPR011009">
    <property type="entry name" value="Kinase-like_dom_sf"/>
</dbReference>
<feature type="region of interest" description="Disordered" evidence="7">
    <location>
        <begin position="854"/>
        <end position="883"/>
    </location>
</feature>
<keyword evidence="3" id="KW-0813">Transport</keyword>
<dbReference type="GO" id="GO:0005524">
    <property type="term" value="F:ATP binding"/>
    <property type="evidence" value="ECO:0007669"/>
    <property type="project" value="InterPro"/>
</dbReference>
<dbReference type="SUPFAM" id="SSF56112">
    <property type="entry name" value="Protein kinase-like (PK-like)"/>
    <property type="match status" value="1"/>
</dbReference>
<evidence type="ECO:0000256" key="3">
    <source>
        <dbReference type="ARBA" id="ARBA00022448"/>
    </source>
</evidence>
<sequence>MIVSQDPSYMQQLPTEILIIIVRELSLLDSVEYLSLVNHRLRMICSPYLFQKLNIPFSLAGLERLCHISSSHLAAHVRTLRYEPTELIEPLVQHHDYFRNCVYTPSEYARDRRDAYWNSYGTRISYTTIQNYFSRLADEQQRILERGRDLVTFQTCLPRLVNLKTIQLHFVEGIKEPFRWFAGRVFVDWKDSFPDRFKSILHAMVGAKDNGVTIRTFQISGFYSRLLVSNSELPSLASDALSSVEDLQLIDSPSMLEFMSHVHLPCLRRFALESCWLWIPELEQFILAHAGILRVLHLQDTWIQSETIHDWGISLSLGNTKTIVEGLSKVRAGKILSQLTINQEGVDRRHNTMSKKQVDIPRNFFCLGHLREATLPFLPSSNFSAGGVFWWDIRRHARTTGYNKMFSTSLTAIAAIAALFIFKRAFHAVSNFFFFHVRPWCLVNLEYAHTSLRLFGIKLALHYRLVFPFAYFAGTAVCNTVGVHSISEAGVRAAQISMITLLLLCWTLDHEIGAFILGIELATYQFIHRIAAFVAVVEAAIHVIIAAQQTRFSASDSSQFYGLLAGCMFLSPIFLLLVKRRMYELFLRAHQGCAIFALYAIWKHVSSSQSKRWVLLLAILSAVTGGLQFIRIIYRNIPRVKFLTENCGADALRLTLSLPRPWRIRAGQRVYVSIPRAGLLYMFHPHPFTIAWWEGDGNGGMSSITLIVRARSGFTKKLLDRIESGCEGWAWIDGPYGPSRDSIFGYSPEVGDYGHILMVATGMGIVAQLPYIKELVDGQRQGQMLQVTVYNKMISPSEAPGAVGQHNLIAVYGGDVNWEDELSAVLEKQIGTLLITEKKLSALHVSETRLTQLQSSTGQGKANKITKPYRNTPNQSVPEPIKNNDFLKREHPSGKYLMTWEVNQAGIGRLGLENCAGYKSTVVVKKIMAEARHQSKNLRTTDDQYLVNLHEVFFDQGYYFLIYPFQGFAIDLAVACATPHVQFSEADIATVCRSILKGLDYIHEVLQVSHGNLDLKHILLSENGSIKIANIGRSLLEHQSLKDRRDDIKSVGLFVVHLKNPATILEDKEKHLRNPQNVSNQAKGFIAEAHTGSCKLLLQHDFLLQANPDNETWSLIPHYYDASTTDASEGGSPANSLTKYLCGFAKIKLRHLSGEYRKKNMLRFKRALMAGQCSLLDPEHHITALIDMNTLNKGLEKSGINAATLLNAIDPPHLSLEDAVVLACLRGRDLLEAARRVLPPGQSADRYSEGLPVILRTELSESFSCVDGVSNVEIFGTLLREFSGIKSTSWRSRLPSDSDFRYVQRVVQTPELRESFMALIPFPGLWRTFTFRKLEHVVSPRCDEVMVHYLREIIRIWSLLLPGRAGEADALSVELIEGKMPKYSTQDRSDIMLLMNDGTLFPGISDVDERDRVLQVLLESPGRVPSLTLFFDDAKCFSGPSKAMRDLFSVGPKTSIYSAALHCWDGGTQAYNVQLTDSEYETVPINGIVPPDEAERAIASVSLLQLWLTAFRHFINPRTGRTRKVKNVQPLFELRGEPELAKSASRLGFTTPRNVSTAGDSVLPAFHYTFETLAGASHNDLARKTLYMSKRFLHIFGDGPRSHQSDQKIPELSVKMDSLRSSFRAGRPLKDEYINDRSFFFLRHMIFDEGEIFLYPSSFAVIRDIFCFFFGRQHLGSLLDHDASGASNKITFAEEAPEGANTPGALLPEEPQALADNTDLYTDSVENGDSIATSPIDLELHPDPEPSAQIMDGVQQSVPLAAGFEDEHSKAPVSRKVPISLHRSAIHEILPLWYQSDVTNVVVFYLFNSREYYKFFADAEMEMRLVLNDLARAHYFLIVDEEKVVSPNMSDLVTEVQRTRLLFVGAKSKPGELETKAGGISKAVLEDYISKYDVHTGKRRFESAPGDTDDGERPHSTKRRN</sequence>
<dbReference type="SUPFAM" id="SSF63380">
    <property type="entry name" value="Riboflavin synthase domain-like"/>
    <property type="match status" value="1"/>
</dbReference>
<dbReference type="InterPro" id="IPR001810">
    <property type="entry name" value="F-box_dom"/>
</dbReference>
<comment type="catalytic activity">
    <reaction evidence="6">
        <text>2 a Fe(II)-siderophore + NADP(+) + H(+) = 2 a Fe(III)-siderophore + NADPH</text>
        <dbReference type="Rhea" id="RHEA:28795"/>
        <dbReference type="Rhea" id="RHEA-COMP:11342"/>
        <dbReference type="Rhea" id="RHEA-COMP:11344"/>
        <dbReference type="ChEBI" id="CHEBI:15378"/>
        <dbReference type="ChEBI" id="CHEBI:29033"/>
        <dbReference type="ChEBI" id="CHEBI:29034"/>
        <dbReference type="ChEBI" id="CHEBI:57783"/>
        <dbReference type="ChEBI" id="CHEBI:58349"/>
        <dbReference type="EC" id="1.16.1.9"/>
    </reaction>
</comment>
<dbReference type="Pfam" id="PF08022">
    <property type="entry name" value="FAD_binding_8"/>
    <property type="match status" value="1"/>
</dbReference>
<dbReference type="EMBL" id="NIDN02000074">
    <property type="protein sequence ID" value="RLL97550.1"/>
    <property type="molecule type" value="Genomic_DNA"/>
</dbReference>
<feature type="transmembrane region" description="Helical" evidence="8">
    <location>
        <begin position="465"/>
        <end position="486"/>
    </location>
</feature>
<evidence type="ECO:0000256" key="8">
    <source>
        <dbReference type="SAM" id="Phobius"/>
    </source>
</evidence>
<dbReference type="PROSITE" id="PS50011">
    <property type="entry name" value="PROTEIN_KINASE_DOM"/>
    <property type="match status" value="1"/>
</dbReference>
<dbReference type="InterPro" id="IPR017938">
    <property type="entry name" value="Riboflavin_synthase-like_b-brl"/>
</dbReference>